<dbReference type="Pfam" id="PF04397">
    <property type="entry name" value="LytTR"/>
    <property type="match status" value="1"/>
</dbReference>
<dbReference type="SMART" id="SM00850">
    <property type="entry name" value="LytTR"/>
    <property type="match status" value="1"/>
</dbReference>
<gene>
    <name evidence="2" type="ORF">SAMN05216192_11923</name>
</gene>
<proteinExistence type="predicted"/>
<dbReference type="InterPro" id="IPR007492">
    <property type="entry name" value="LytTR_DNA-bd_dom"/>
</dbReference>
<dbReference type="EMBL" id="FNDX01000019">
    <property type="protein sequence ID" value="SDJ54356.1"/>
    <property type="molecule type" value="Genomic_DNA"/>
</dbReference>
<dbReference type="STRING" id="1174501.SAMN05216192_11923"/>
<dbReference type="AlphaFoldDB" id="A0A1G8UKF1"/>
<keyword evidence="3" id="KW-1185">Reference proteome</keyword>
<name>A0A1G8UKF1_9BACL</name>
<dbReference type="Gene3D" id="2.40.50.1020">
    <property type="entry name" value="LytTr DNA-binding domain"/>
    <property type="match status" value="1"/>
</dbReference>
<sequence length="131" mass="15115">MSSMSVTRDAKGDSGLVALEITEITYMEFERSLYRIVIHTKDEVFYTVGTLKYWVTTLKSSGYKFVLADRNTLINVTNITQLDKTFHVAYFGGNRKGIEQKCFLSEKGYKEVVKEVRITQPNITFIELPLW</sequence>
<feature type="domain" description="HTH LytTR-type" evidence="1">
    <location>
        <begin position="14"/>
        <end position="117"/>
    </location>
</feature>
<dbReference type="Proteomes" id="UP000199050">
    <property type="component" value="Unassembled WGS sequence"/>
</dbReference>
<evidence type="ECO:0000313" key="2">
    <source>
        <dbReference type="EMBL" id="SDJ54356.1"/>
    </source>
</evidence>
<keyword evidence="2" id="KW-0238">DNA-binding</keyword>
<evidence type="ECO:0000259" key="1">
    <source>
        <dbReference type="SMART" id="SM00850"/>
    </source>
</evidence>
<accession>A0A1G8UKF1</accession>
<dbReference type="OrthoDB" id="2664085at2"/>
<protein>
    <submittedName>
        <fullName evidence="2">LytTr DNA-binding domain-containing protein</fullName>
    </submittedName>
</protein>
<evidence type="ECO:0000313" key="3">
    <source>
        <dbReference type="Proteomes" id="UP000199050"/>
    </source>
</evidence>
<organism evidence="2 3">
    <name type="scientific">Paenibacillus typhae</name>
    <dbReference type="NCBI Taxonomy" id="1174501"/>
    <lineage>
        <taxon>Bacteria</taxon>
        <taxon>Bacillati</taxon>
        <taxon>Bacillota</taxon>
        <taxon>Bacilli</taxon>
        <taxon>Bacillales</taxon>
        <taxon>Paenibacillaceae</taxon>
        <taxon>Paenibacillus</taxon>
    </lineage>
</organism>
<reference evidence="3" key="1">
    <citation type="submission" date="2016-10" db="EMBL/GenBank/DDBJ databases">
        <authorList>
            <person name="Varghese N."/>
            <person name="Submissions S."/>
        </authorList>
    </citation>
    <scope>NUCLEOTIDE SEQUENCE [LARGE SCALE GENOMIC DNA]</scope>
    <source>
        <strain evidence="3">CGMCC 1.11012</strain>
    </source>
</reference>
<dbReference type="GO" id="GO:0003677">
    <property type="term" value="F:DNA binding"/>
    <property type="evidence" value="ECO:0007669"/>
    <property type="project" value="UniProtKB-KW"/>
</dbReference>